<gene>
    <name evidence="1" type="ORF">D9756_005657</name>
</gene>
<name>A0A8H5FZS0_9AGAR</name>
<proteinExistence type="predicted"/>
<reference evidence="1 2" key="1">
    <citation type="journal article" date="2020" name="ISME J.">
        <title>Uncovering the hidden diversity of litter-decomposition mechanisms in mushroom-forming fungi.</title>
        <authorList>
            <person name="Floudas D."/>
            <person name="Bentzer J."/>
            <person name="Ahren D."/>
            <person name="Johansson T."/>
            <person name="Persson P."/>
            <person name="Tunlid A."/>
        </authorList>
    </citation>
    <scope>NUCLEOTIDE SEQUENCE [LARGE SCALE GENOMIC DNA]</scope>
    <source>
        <strain evidence="1 2">CBS 146.42</strain>
    </source>
</reference>
<sequence>MPNLPVELQTIIVQSLSDPDDFHRLAQVSRDLNFLAVEELCSIYGLNTRSETLTLDAKTFRIVPTLAISLSMFGASLQLLSCDLTNTQEQPELLKQTRSLQNLISALYSIQRTTLFFANCGTKEWEDAIVAVCNTLADRRCYDLHIKTLARNTTHPTRTNRLATLIQKLSLPAAGKRRNTRISRPSNHLETCHLQTLPTFLQPLLAYRLNTSQLSNLTFRYIYNFSEWDDFMSTLYLPFLETVVVSHCIIPGKAFSGFLSRHPRITSLDFHHNTYLRHNPPTLPSGILPRLQKLRTCSEYLVRYFPPLDSFPALTTVILPAGDMVRDSHRAVMALQALLSCINDITLCLEFTYVQCLDNWLRDNLIRSQTFASANQLGETDPTRNLRCVKSLQLDSKLIAFSSDGVVALLVRWLCMFPALTRVFITRPCLPLVFTREHFEAFAKSIQRGSASIRSISVEADDCSVWTWCC</sequence>
<evidence type="ECO:0008006" key="3">
    <source>
        <dbReference type="Google" id="ProtNLM"/>
    </source>
</evidence>
<evidence type="ECO:0000313" key="2">
    <source>
        <dbReference type="Proteomes" id="UP000559027"/>
    </source>
</evidence>
<dbReference type="EMBL" id="JAACJO010000008">
    <property type="protein sequence ID" value="KAF5354628.1"/>
    <property type="molecule type" value="Genomic_DNA"/>
</dbReference>
<protein>
    <recommendedName>
        <fullName evidence="3">F-box domain-containing protein</fullName>
    </recommendedName>
</protein>
<dbReference type="AlphaFoldDB" id="A0A8H5FZS0"/>
<accession>A0A8H5FZS0</accession>
<evidence type="ECO:0000313" key="1">
    <source>
        <dbReference type="EMBL" id="KAF5354628.1"/>
    </source>
</evidence>
<dbReference type="SUPFAM" id="SSF52047">
    <property type="entry name" value="RNI-like"/>
    <property type="match status" value="1"/>
</dbReference>
<keyword evidence="2" id="KW-1185">Reference proteome</keyword>
<dbReference type="Proteomes" id="UP000559027">
    <property type="component" value="Unassembled WGS sequence"/>
</dbReference>
<dbReference type="OrthoDB" id="2937708at2759"/>
<comment type="caution">
    <text evidence="1">The sequence shown here is derived from an EMBL/GenBank/DDBJ whole genome shotgun (WGS) entry which is preliminary data.</text>
</comment>
<organism evidence="1 2">
    <name type="scientific">Leucocoprinus leucothites</name>
    <dbReference type="NCBI Taxonomy" id="201217"/>
    <lineage>
        <taxon>Eukaryota</taxon>
        <taxon>Fungi</taxon>
        <taxon>Dikarya</taxon>
        <taxon>Basidiomycota</taxon>
        <taxon>Agaricomycotina</taxon>
        <taxon>Agaricomycetes</taxon>
        <taxon>Agaricomycetidae</taxon>
        <taxon>Agaricales</taxon>
        <taxon>Agaricineae</taxon>
        <taxon>Agaricaceae</taxon>
        <taxon>Leucocoprinus</taxon>
    </lineage>
</organism>